<dbReference type="AlphaFoldDB" id="A0A918PX01"/>
<reference evidence="1" key="2">
    <citation type="submission" date="2020-09" db="EMBL/GenBank/DDBJ databases">
        <authorList>
            <person name="Sun Q."/>
            <person name="Ohkuma M."/>
        </authorList>
    </citation>
    <scope>NUCLEOTIDE SEQUENCE</scope>
    <source>
        <strain evidence="1">JCM 4815</strain>
    </source>
</reference>
<reference evidence="1" key="1">
    <citation type="journal article" date="2014" name="Int. J. Syst. Evol. Microbiol.">
        <title>Complete genome sequence of Corynebacterium casei LMG S-19264T (=DSM 44701T), isolated from a smear-ripened cheese.</title>
        <authorList>
            <consortium name="US DOE Joint Genome Institute (JGI-PGF)"/>
            <person name="Walter F."/>
            <person name="Albersmeier A."/>
            <person name="Kalinowski J."/>
            <person name="Ruckert C."/>
        </authorList>
    </citation>
    <scope>NUCLEOTIDE SEQUENCE</scope>
    <source>
        <strain evidence="1">JCM 4815</strain>
    </source>
</reference>
<keyword evidence="2" id="KW-1185">Reference proteome</keyword>
<proteinExistence type="predicted"/>
<sequence length="77" mass="7638">MDARRPPAAMRPGASVAVAMRLGTRRGRSGSAPERRGTVSAGGFAAWMRPAATDPRVKCRSCGEALSGGAGPGAGAG</sequence>
<evidence type="ECO:0000313" key="1">
    <source>
        <dbReference type="EMBL" id="GGZ26217.1"/>
    </source>
</evidence>
<name>A0A918PX01_9ACTN</name>
<dbReference type="EMBL" id="BMVW01000012">
    <property type="protein sequence ID" value="GGZ26217.1"/>
    <property type="molecule type" value="Genomic_DNA"/>
</dbReference>
<dbReference type="Proteomes" id="UP000622166">
    <property type="component" value="Unassembled WGS sequence"/>
</dbReference>
<gene>
    <name evidence="1" type="ORF">GCM10010365_53170</name>
</gene>
<evidence type="ECO:0000313" key="2">
    <source>
        <dbReference type="Proteomes" id="UP000622166"/>
    </source>
</evidence>
<protein>
    <submittedName>
        <fullName evidence="1">Uncharacterized protein</fullName>
    </submittedName>
</protein>
<organism evidence="1 2">
    <name type="scientific">Streptomyces poonensis</name>
    <dbReference type="NCBI Taxonomy" id="68255"/>
    <lineage>
        <taxon>Bacteria</taxon>
        <taxon>Bacillati</taxon>
        <taxon>Actinomycetota</taxon>
        <taxon>Actinomycetes</taxon>
        <taxon>Kitasatosporales</taxon>
        <taxon>Streptomycetaceae</taxon>
        <taxon>Streptomyces</taxon>
    </lineage>
</organism>
<accession>A0A918PX01</accession>
<comment type="caution">
    <text evidence="1">The sequence shown here is derived from an EMBL/GenBank/DDBJ whole genome shotgun (WGS) entry which is preliminary data.</text>
</comment>